<reference evidence="2 3" key="1">
    <citation type="submission" date="2019-08" db="EMBL/GenBank/DDBJ databases">
        <title>Whole genome of Aphis craccivora.</title>
        <authorList>
            <person name="Voronova N.V."/>
            <person name="Shulinski R.S."/>
            <person name="Bandarenka Y.V."/>
            <person name="Zhorov D.G."/>
            <person name="Warner D."/>
        </authorList>
    </citation>
    <scope>NUCLEOTIDE SEQUENCE [LARGE SCALE GENOMIC DNA]</scope>
    <source>
        <strain evidence="2">180601</strain>
        <tissue evidence="2">Whole Body</tissue>
    </source>
</reference>
<keyword evidence="1" id="KW-0812">Transmembrane</keyword>
<evidence type="ECO:0000313" key="2">
    <source>
        <dbReference type="EMBL" id="KAF0757444.1"/>
    </source>
</evidence>
<evidence type="ECO:0000256" key="1">
    <source>
        <dbReference type="SAM" id="Phobius"/>
    </source>
</evidence>
<dbReference type="AlphaFoldDB" id="A0A6G0YK41"/>
<keyword evidence="1" id="KW-1133">Transmembrane helix</keyword>
<gene>
    <name evidence="2" type="ORF">FWK35_00034068</name>
</gene>
<sequence>CFKVTPKTKIDFVKNRLCVKFPVFHYLIFLLFFLALLKTIGNFKF</sequence>
<evidence type="ECO:0000313" key="3">
    <source>
        <dbReference type="Proteomes" id="UP000478052"/>
    </source>
</evidence>
<dbReference type="Proteomes" id="UP000478052">
    <property type="component" value="Unassembled WGS sequence"/>
</dbReference>
<proteinExistence type="predicted"/>
<keyword evidence="1" id="KW-0472">Membrane</keyword>
<organism evidence="2 3">
    <name type="scientific">Aphis craccivora</name>
    <name type="common">Cowpea aphid</name>
    <dbReference type="NCBI Taxonomy" id="307492"/>
    <lineage>
        <taxon>Eukaryota</taxon>
        <taxon>Metazoa</taxon>
        <taxon>Ecdysozoa</taxon>
        <taxon>Arthropoda</taxon>
        <taxon>Hexapoda</taxon>
        <taxon>Insecta</taxon>
        <taxon>Pterygota</taxon>
        <taxon>Neoptera</taxon>
        <taxon>Paraneoptera</taxon>
        <taxon>Hemiptera</taxon>
        <taxon>Sternorrhyncha</taxon>
        <taxon>Aphidomorpha</taxon>
        <taxon>Aphidoidea</taxon>
        <taxon>Aphididae</taxon>
        <taxon>Aphidini</taxon>
        <taxon>Aphis</taxon>
        <taxon>Aphis</taxon>
    </lineage>
</organism>
<keyword evidence="3" id="KW-1185">Reference proteome</keyword>
<protein>
    <submittedName>
        <fullName evidence="2">Uncharacterized protein</fullName>
    </submittedName>
</protein>
<feature type="non-terminal residue" evidence="2">
    <location>
        <position position="1"/>
    </location>
</feature>
<dbReference type="EMBL" id="VUJU01003575">
    <property type="protein sequence ID" value="KAF0757444.1"/>
    <property type="molecule type" value="Genomic_DNA"/>
</dbReference>
<comment type="caution">
    <text evidence="2">The sequence shown here is derived from an EMBL/GenBank/DDBJ whole genome shotgun (WGS) entry which is preliminary data.</text>
</comment>
<name>A0A6G0YK41_APHCR</name>
<accession>A0A6G0YK41</accession>
<feature type="transmembrane region" description="Helical" evidence="1">
    <location>
        <begin position="23"/>
        <end position="41"/>
    </location>
</feature>